<dbReference type="InterPro" id="IPR018958">
    <property type="entry name" value="Knr4/Smi1-like_dom"/>
</dbReference>
<dbReference type="EMBL" id="CP033019">
    <property type="protein sequence ID" value="AYM77261.1"/>
    <property type="molecule type" value="Genomic_DNA"/>
</dbReference>
<keyword evidence="3" id="KW-1185">Reference proteome</keyword>
<protein>
    <submittedName>
        <fullName evidence="2">SMI1/KNR4 family protein</fullName>
    </submittedName>
</protein>
<dbReference type="SUPFAM" id="SSF160631">
    <property type="entry name" value="SMI1/KNR4-like"/>
    <property type="match status" value="1"/>
</dbReference>
<reference evidence="2 3" key="1">
    <citation type="submission" date="2018-10" db="EMBL/GenBank/DDBJ databases">
        <title>Effects of UV and annual dynamics of microbial communities in freshwater RAS systems.</title>
        <authorList>
            <person name="Bekkelund A.K."/>
            <person name="Hansen B.R."/>
            <person name="Stokken H."/>
            <person name="Eriksen B.F."/>
            <person name="Kashulin N.A."/>
        </authorList>
    </citation>
    <scope>NUCLEOTIDE SEQUENCE [LARGE SCALE GENOMIC DNA]</scope>
    <source>
        <strain evidence="2 3">BHSEK</strain>
    </source>
</reference>
<sequence>MDRRRPRQRFGTVRLAAARVGSTAQGRRVSGQAIDALERWLGAPLPAHYLRFLQDGQESLRGEQVLLYGVDSLRERNETYETQQFCPGYMTIGDDSGGRAVMLALDGSDRAVYLVGHGSMQRGDFERAADDFAAWLAADCPVD</sequence>
<evidence type="ECO:0000313" key="2">
    <source>
        <dbReference type="EMBL" id="AYM77261.1"/>
    </source>
</evidence>
<dbReference type="AlphaFoldDB" id="A0A3G2EAG5"/>
<dbReference type="Pfam" id="PF09346">
    <property type="entry name" value="SMI1_KNR4"/>
    <property type="match status" value="1"/>
</dbReference>
<dbReference type="Proteomes" id="UP000279594">
    <property type="component" value="Chromosome"/>
</dbReference>
<dbReference type="InterPro" id="IPR037883">
    <property type="entry name" value="Knr4/Smi1-like_sf"/>
</dbReference>
<gene>
    <name evidence="2" type="ORF">D9M09_16750</name>
</gene>
<name>A0A3G2EAG5_9BURK</name>
<proteinExistence type="predicted"/>
<evidence type="ECO:0000313" key="3">
    <source>
        <dbReference type="Proteomes" id="UP000279594"/>
    </source>
</evidence>
<organism evidence="2 3">
    <name type="scientific">Janthinobacterium agaricidamnosum</name>
    <dbReference type="NCBI Taxonomy" id="55508"/>
    <lineage>
        <taxon>Bacteria</taxon>
        <taxon>Pseudomonadati</taxon>
        <taxon>Pseudomonadota</taxon>
        <taxon>Betaproteobacteria</taxon>
        <taxon>Burkholderiales</taxon>
        <taxon>Oxalobacteraceae</taxon>
        <taxon>Janthinobacterium</taxon>
    </lineage>
</organism>
<feature type="domain" description="Knr4/Smi1-like" evidence="1">
    <location>
        <begin position="29"/>
        <end position="137"/>
    </location>
</feature>
<evidence type="ECO:0000259" key="1">
    <source>
        <dbReference type="Pfam" id="PF09346"/>
    </source>
</evidence>
<dbReference type="Gene3D" id="3.40.1580.10">
    <property type="entry name" value="SMI1/KNR4-like"/>
    <property type="match status" value="1"/>
</dbReference>
<accession>A0A3G2EAG5</accession>